<keyword evidence="1" id="KW-0677">Repeat</keyword>
<sequence length="116" mass="13069">MILKLSFRKEALQGSEEQKCTHPYKAPMFTPCRFAGCRRVTVGGWWVFRSKGYTEVADLLLQNHADVDALDKDGRSALHLACEEQHLDTARLLLNAQVNLAYENGATLLHLKPTQT</sequence>
<accession>A0ABD0KRP8</accession>
<dbReference type="PROSITE" id="PS50297">
    <property type="entry name" value="ANK_REP_REGION"/>
    <property type="match status" value="1"/>
</dbReference>
<gene>
    <name evidence="4" type="ORF">BaRGS_00018978</name>
</gene>
<feature type="repeat" description="ANK" evidence="3">
    <location>
        <begin position="73"/>
        <end position="105"/>
    </location>
</feature>
<dbReference type="Pfam" id="PF12796">
    <property type="entry name" value="Ank_2"/>
    <property type="match status" value="1"/>
</dbReference>
<comment type="caution">
    <text evidence="4">The sequence shown here is derived from an EMBL/GenBank/DDBJ whole genome shotgun (WGS) entry which is preliminary data.</text>
</comment>
<organism evidence="4 5">
    <name type="scientific">Batillaria attramentaria</name>
    <dbReference type="NCBI Taxonomy" id="370345"/>
    <lineage>
        <taxon>Eukaryota</taxon>
        <taxon>Metazoa</taxon>
        <taxon>Spiralia</taxon>
        <taxon>Lophotrochozoa</taxon>
        <taxon>Mollusca</taxon>
        <taxon>Gastropoda</taxon>
        <taxon>Caenogastropoda</taxon>
        <taxon>Sorbeoconcha</taxon>
        <taxon>Cerithioidea</taxon>
        <taxon>Batillariidae</taxon>
        <taxon>Batillaria</taxon>
    </lineage>
</organism>
<dbReference type="AlphaFoldDB" id="A0ABD0KRP8"/>
<name>A0ABD0KRP8_9CAEN</name>
<keyword evidence="2 3" id="KW-0040">ANK repeat</keyword>
<evidence type="ECO:0000256" key="2">
    <source>
        <dbReference type="ARBA" id="ARBA00023043"/>
    </source>
</evidence>
<dbReference type="Gene3D" id="1.25.40.20">
    <property type="entry name" value="Ankyrin repeat-containing domain"/>
    <property type="match status" value="1"/>
</dbReference>
<reference evidence="4 5" key="1">
    <citation type="journal article" date="2023" name="Sci. Data">
        <title>Genome assembly of the Korean intertidal mud-creeper Batillaria attramentaria.</title>
        <authorList>
            <person name="Patra A.K."/>
            <person name="Ho P.T."/>
            <person name="Jun S."/>
            <person name="Lee S.J."/>
            <person name="Kim Y."/>
            <person name="Won Y.J."/>
        </authorList>
    </citation>
    <scope>NUCLEOTIDE SEQUENCE [LARGE SCALE GENOMIC DNA]</scope>
    <source>
        <strain evidence="4">Wonlab-2016</strain>
    </source>
</reference>
<protein>
    <submittedName>
        <fullName evidence="4">Uncharacterized protein</fullName>
    </submittedName>
</protein>
<dbReference type="PROSITE" id="PS50088">
    <property type="entry name" value="ANK_REPEAT"/>
    <property type="match status" value="1"/>
</dbReference>
<evidence type="ECO:0000313" key="4">
    <source>
        <dbReference type="EMBL" id="KAK7489796.1"/>
    </source>
</evidence>
<dbReference type="Proteomes" id="UP001519460">
    <property type="component" value="Unassembled WGS sequence"/>
</dbReference>
<keyword evidence="5" id="KW-1185">Reference proteome</keyword>
<dbReference type="EMBL" id="JACVVK020000134">
    <property type="protein sequence ID" value="KAK7489796.1"/>
    <property type="molecule type" value="Genomic_DNA"/>
</dbReference>
<dbReference type="PANTHER" id="PTHR24124:SF14">
    <property type="entry name" value="CHROMOSOME UNDETERMINED SCAFFOLD_25, WHOLE GENOME SHOTGUN SEQUENCE"/>
    <property type="match status" value="1"/>
</dbReference>
<dbReference type="SMART" id="SM00248">
    <property type="entry name" value="ANK"/>
    <property type="match status" value="1"/>
</dbReference>
<evidence type="ECO:0000256" key="1">
    <source>
        <dbReference type="ARBA" id="ARBA00022737"/>
    </source>
</evidence>
<dbReference type="InterPro" id="IPR036770">
    <property type="entry name" value="Ankyrin_rpt-contain_sf"/>
</dbReference>
<dbReference type="PANTHER" id="PTHR24124">
    <property type="entry name" value="ANKYRIN REPEAT FAMILY A"/>
    <property type="match status" value="1"/>
</dbReference>
<proteinExistence type="predicted"/>
<evidence type="ECO:0000313" key="5">
    <source>
        <dbReference type="Proteomes" id="UP001519460"/>
    </source>
</evidence>
<dbReference type="SUPFAM" id="SSF48403">
    <property type="entry name" value="Ankyrin repeat"/>
    <property type="match status" value="1"/>
</dbReference>
<dbReference type="InterPro" id="IPR002110">
    <property type="entry name" value="Ankyrin_rpt"/>
</dbReference>
<evidence type="ECO:0000256" key="3">
    <source>
        <dbReference type="PROSITE-ProRule" id="PRU00023"/>
    </source>
</evidence>